<proteinExistence type="predicted"/>
<dbReference type="InterPro" id="IPR005025">
    <property type="entry name" value="FMN_Rdtase-like_dom"/>
</dbReference>
<protein>
    <submittedName>
        <fullName evidence="2">NAD(P)H-dependent oxidoreductase</fullName>
    </submittedName>
</protein>
<dbReference type="Proteomes" id="UP001057481">
    <property type="component" value="Unassembled WGS sequence"/>
</dbReference>
<sequence length="204" mass="22614">MKNIIGIVGSTYSKSTNRLLLQFIQKRYSNGEQVQIELVPLDKLPLFDKPADRKIPAVAQTISDKIEAADGVIIAIPEYDHSVPARLSNALAWLSYTTHPFIDKPVMITGASYGSLGSSRAQAHLKQILDSPELGALTMPSSEFLLARSLQAFNEDGAITDQATLDYLDRVFANFMIFMDIAAQLKHTVVKDKEKVQSFSWDNI</sequence>
<reference evidence="2" key="1">
    <citation type="submission" date="2021-04" db="EMBL/GenBank/DDBJ databases">
        <title>Taxonomic assessment of Weissella genus.</title>
        <authorList>
            <person name="Fanelli F."/>
            <person name="Chieffi D."/>
            <person name="Dell'Aquila A."/>
            <person name="Gyu-Sung C."/>
            <person name="Franz C.M.A.P."/>
            <person name="Fusco V."/>
        </authorList>
    </citation>
    <scope>NUCLEOTIDE SEQUENCE</scope>
    <source>
        <strain evidence="2">LMG 25373</strain>
    </source>
</reference>
<dbReference type="Gene3D" id="3.40.50.360">
    <property type="match status" value="1"/>
</dbReference>
<feature type="domain" description="NADPH-dependent FMN reductase-like" evidence="1">
    <location>
        <begin position="3"/>
        <end position="148"/>
    </location>
</feature>
<gene>
    <name evidence="2" type="ORF">KAK10_02160</name>
</gene>
<evidence type="ECO:0000313" key="3">
    <source>
        <dbReference type="Proteomes" id="UP001057481"/>
    </source>
</evidence>
<keyword evidence="3" id="KW-1185">Reference proteome</keyword>
<name>A0ABT0VJY0_9LACO</name>
<dbReference type="Pfam" id="PF03358">
    <property type="entry name" value="FMN_red"/>
    <property type="match status" value="1"/>
</dbReference>
<dbReference type="PANTHER" id="PTHR30543:SF21">
    <property type="entry name" value="NAD(P)H-DEPENDENT FMN REDUCTASE LOT6"/>
    <property type="match status" value="1"/>
</dbReference>
<organism evidence="2 3">
    <name type="scientific">Periweissella beninensis</name>
    <dbReference type="NCBI Taxonomy" id="504936"/>
    <lineage>
        <taxon>Bacteria</taxon>
        <taxon>Bacillati</taxon>
        <taxon>Bacillota</taxon>
        <taxon>Bacilli</taxon>
        <taxon>Lactobacillales</taxon>
        <taxon>Lactobacillaceae</taxon>
        <taxon>Periweissella</taxon>
    </lineage>
</organism>
<accession>A0ABT0VJY0</accession>
<dbReference type="RefSeq" id="WP_205143302.1">
    <property type="nucleotide sequence ID" value="NZ_JAFBDN010000004.1"/>
</dbReference>
<dbReference type="SUPFAM" id="SSF52218">
    <property type="entry name" value="Flavoproteins"/>
    <property type="match status" value="1"/>
</dbReference>
<dbReference type="PANTHER" id="PTHR30543">
    <property type="entry name" value="CHROMATE REDUCTASE"/>
    <property type="match status" value="1"/>
</dbReference>
<comment type="caution">
    <text evidence="2">The sequence shown here is derived from an EMBL/GenBank/DDBJ whole genome shotgun (WGS) entry which is preliminary data.</text>
</comment>
<dbReference type="InterPro" id="IPR029039">
    <property type="entry name" value="Flavoprotein-like_sf"/>
</dbReference>
<evidence type="ECO:0000313" key="2">
    <source>
        <dbReference type="EMBL" id="MCM2436735.1"/>
    </source>
</evidence>
<dbReference type="InterPro" id="IPR050712">
    <property type="entry name" value="NAD(P)H-dep_reductase"/>
</dbReference>
<dbReference type="EMBL" id="JAGMVS010000039">
    <property type="protein sequence ID" value="MCM2436735.1"/>
    <property type="molecule type" value="Genomic_DNA"/>
</dbReference>
<evidence type="ECO:0000259" key="1">
    <source>
        <dbReference type="Pfam" id="PF03358"/>
    </source>
</evidence>